<dbReference type="EMBL" id="BKCJ010006591">
    <property type="protein sequence ID" value="GEU72928.1"/>
    <property type="molecule type" value="Genomic_DNA"/>
</dbReference>
<dbReference type="PANTHER" id="PTHR37984">
    <property type="entry name" value="PROTEIN CBG26694"/>
    <property type="match status" value="1"/>
</dbReference>
<organism evidence="3">
    <name type="scientific">Tanacetum cinerariifolium</name>
    <name type="common">Dalmatian daisy</name>
    <name type="synonym">Chrysanthemum cinerariifolium</name>
    <dbReference type="NCBI Taxonomy" id="118510"/>
    <lineage>
        <taxon>Eukaryota</taxon>
        <taxon>Viridiplantae</taxon>
        <taxon>Streptophyta</taxon>
        <taxon>Embryophyta</taxon>
        <taxon>Tracheophyta</taxon>
        <taxon>Spermatophyta</taxon>
        <taxon>Magnoliopsida</taxon>
        <taxon>eudicotyledons</taxon>
        <taxon>Gunneridae</taxon>
        <taxon>Pentapetalae</taxon>
        <taxon>asterids</taxon>
        <taxon>campanulids</taxon>
        <taxon>Asterales</taxon>
        <taxon>Asteraceae</taxon>
        <taxon>Asteroideae</taxon>
        <taxon>Anthemideae</taxon>
        <taxon>Anthemidinae</taxon>
        <taxon>Tanacetum</taxon>
    </lineage>
</organism>
<evidence type="ECO:0000259" key="2">
    <source>
        <dbReference type="Pfam" id="PF00078"/>
    </source>
</evidence>
<proteinExistence type="predicted"/>
<feature type="domain" description="Reverse transcriptase" evidence="2">
    <location>
        <begin position="470"/>
        <end position="574"/>
    </location>
</feature>
<gene>
    <name evidence="3" type="ORF">Tci_044906</name>
</gene>
<dbReference type="SUPFAM" id="SSF56672">
    <property type="entry name" value="DNA/RNA polymerases"/>
    <property type="match status" value="1"/>
</dbReference>
<feature type="region of interest" description="Disordered" evidence="1">
    <location>
        <begin position="141"/>
        <end position="177"/>
    </location>
</feature>
<feature type="region of interest" description="Disordered" evidence="1">
    <location>
        <begin position="1"/>
        <end position="25"/>
    </location>
</feature>
<dbReference type="Pfam" id="PF00078">
    <property type="entry name" value="RVT_1"/>
    <property type="match status" value="1"/>
</dbReference>
<name>A0A6L2MG70_TANCI</name>
<dbReference type="InterPro" id="IPR000477">
    <property type="entry name" value="RT_dom"/>
</dbReference>
<keyword evidence="3" id="KW-0808">Transferase</keyword>
<protein>
    <submittedName>
        <fullName evidence="3">Reverse transcriptase domain-containing protein</fullName>
    </submittedName>
</protein>
<evidence type="ECO:0000313" key="3">
    <source>
        <dbReference type="EMBL" id="GEU72928.1"/>
    </source>
</evidence>
<feature type="region of interest" description="Disordered" evidence="1">
    <location>
        <begin position="62"/>
        <end position="91"/>
    </location>
</feature>
<dbReference type="GO" id="GO:0003964">
    <property type="term" value="F:RNA-directed DNA polymerase activity"/>
    <property type="evidence" value="ECO:0007669"/>
    <property type="project" value="UniProtKB-KW"/>
</dbReference>
<sequence>MSAMANTTPLVTTVTKPATNPRDMDATPRVNIQEFCEEYYEDILPIIMDKVRHDRRKDVHTRLDFGEGPRERTREDSHHSSARARTTKPERLKVQDRLRYDPVGQIPRTVLEVKAIPTGWTLQMKIVQRIRNASVVLENHMKRRKDNESSLSSVSKSDSSEGREGRGSNRFNPLTRTPKEILVAEAGKFQPPPPMVTPVEKRSSNKFCYFHNDKGHSTDECMQLKKQIEELVRAGKLKEIKHGRDQSKTGKKETSAKDKPTEIYMIQSSGTEGSLVIEAEMGGHMIHRMYVDGGDVDHSTRTWMNFMIVRSLSPYNGIIGRPEIREIQAVPSTAHEMLKFPVEGGIVTIRSTILIPTEFTLVITSSTVSKEERTCPDNFKVALHPDFPDKEVAIEGTLSKKGRTELCLILEKNLDIFAWKTSDMTRVPRSIAEHQREGYSPVRDHERGLLPQLAVQSSHGKETRRQLADIQLAEPDEEKTAFHTGEGVYCYTKMPFGLKNADATYQRLMDKAFNNKIGRNIEVYVDDLVVKSYIEAEMIRDSDETFRTLRKINMKLNLKKCTFGVAEGVFLGYVVIPNGINPCPNKTAAILQLASPQTSKEVQSLNGKLASLNRFLSKSAEKSLPLFKTLKKRIKKSDFHWTTESEQAFKQLKQHLSELPLLVAPKPKEELIIYLSATYGADC</sequence>
<dbReference type="PANTHER" id="PTHR37984:SF5">
    <property type="entry name" value="PROTEIN NYNRIN-LIKE"/>
    <property type="match status" value="1"/>
</dbReference>
<dbReference type="InterPro" id="IPR043128">
    <property type="entry name" value="Rev_trsase/Diguanyl_cyclase"/>
</dbReference>
<reference evidence="3" key="1">
    <citation type="journal article" date="2019" name="Sci. Rep.">
        <title>Draft genome of Tanacetum cinerariifolium, the natural source of mosquito coil.</title>
        <authorList>
            <person name="Yamashiro T."/>
            <person name="Shiraishi A."/>
            <person name="Satake H."/>
            <person name="Nakayama K."/>
        </authorList>
    </citation>
    <scope>NUCLEOTIDE SEQUENCE</scope>
</reference>
<dbReference type="AlphaFoldDB" id="A0A6L2MG70"/>
<keyword evidence="3" id="KW-0695">RNA-directed DNA polymerase</keyword>
<dbReference type="Gene3D" id="3.10.10.10">
    <property type="entry name" value="HIV Type 1 Reverse Transcriptase, subunit A, domain 1"/>
    <property type="match status" value="1"/>
</dbReference>
<dbReference type="Gene3D" id="3.30.70.270">
    <property type="match status" value="2"/>
</dbReference>
<feature type="compositionally biased region" description="Polar residues" evidence="1">
    <location>
        <begin position="1"/>
        <end position="18"/>
    </location>
</feature>
<comment type="caution">
    <text evidence="3">The sequence shown here is derived from an EMBL/GenBank/DDBJ whole genome shotgun (WGS) entry which is preliminary data.</text>
</comment>
<dbReference type="InterPro" id="IPR043502">
    <property type="entry name" value="DNA/RNA_pol_sf"/>
</dbReference>
<feature type="compositionally biased region" description="Basic and acidic residues" evidence="1">
    <location>
        <begin position="158"/>
        <end position="167"/>
    </location>
</feature>
<feature type="region of interest" description="Disordered" evidence="1">
    <location>
        <begin position="240"/>
        <end position="259"/>
    </location>
</feature>
<evidence type="ECO:0000256" key="1">
    <source>
        <dbReference type="SAM" id="MobiDB-lite"/>
    </source>
</evidence>
<feature type="compositionally biased region" description="Basic and acidic residues" evidence="1">
    <location>
        <begin position="62"/>
        <end position="79"/>
    </location>
</feature>
<dbReference type="CDD" id="cd01647">
    <property type="entry name" value="RT_LTR"/>
    <property type="match status" value="1"/>
</dbReference>
<keyword evidence="3" id="KW-0548">Nucleotidyltransferase</keyword>
<dbReference type="InterPro" id="IPR050951">
    <property type="entry name" value="Retrovirus_Pol_polyprotein"/>
</dbReference>
<accession>A0A6L2MG70</accession>